<gene>
    <name evidence="7" type="ordered locus">PTH_2016</name>
</gene>
<dbReference type="SUPFAM" id="SSF52540">
    <property type="entry name" value="P-loop containing nucleoside triphosphate hydrolases"/>
    <property type="match status" value="1"/>
</dbReference>
<feature type="compositionally biased region" description="Polar residues" evidence="5">
    <location>
        <begin position="1"/>
        <end position="11"/>
    </location>
</feature>
<dbReference type="EMBL" id="AP009389">
    <property type="protein sequence ID" value="BAF60197.1"/>
    <property type="molecule type" value="Genomic_DNA"/>
</dbReference>
<dbReference type="GO" id="GO:0003676">
    <property type="term" value="F:nucleic acid binding"/>
    <property type="evidence" value="ECO:0007669"/>
    <property type="project" value="InterPro"/>
</dbReference>
<keyword evidence="4" id="KW-0067">ATP-binding</keyword>
<dbReference type="Pfam" id="PF00270">
    <property type="entry name" value="DEAD"/>
    <property type="match status" value="1"/>
</dbReference>
<evidence type="ECO:0000256" key="3">
    <source>
        <dbReference type="ARBA" id="ARBA00022806"/>
    </source>
</evidence>
<dbReference type="GO" id="GO:0070478">
    <property type="term" value="P:nuclear-transcribed mRNA catabolic process, 3'-5' exonucleolytic nonsense-mediated decay"/>
    <property type="evidence" value="ECO:0007669"/>
    <property type="project" value="TreeGrafter"/>
</dbReference>
<evidence type="ECO:0000259" key="6">
    <source>
        <dbReference type="PROSITE" id="PS51192"/>
    </source>
</evidence>
<dbReference type="GO" id="GO:0004386">
    <property type="term" value="F:helicase activity"/>
    <property type="evidence" value="ECO:0007669"/>
    <property type="project" value="UniProtKB-KW"/>
</dbReference>
<dbReference type="GO" id="GO:0055087">
    <property type="term" value="C:Ski complex"/>
    <property type="evidence" value="ECO:0007669"/>
    <property type="project" value="TreeGrafter"/>
</dbReference>
<organism evidence="7 8">
    <name type="scientific">Pelotomaculum thermopropionicum (strain DSM 13744 / JCM 10971 / SI)</name>
    <dbReference type="NCBI Taxonomy" id="370438"/>
    <lineage>
        <taxon>Bacteria</taxon>
        <taxon>Bacillati</taxon>
        <taxon>Bacillota</taxon>
        <taxon>Clostridia</taxon>
        <taxon>Eubacteriales</taxon>
        <taxon>Desulfotomaculaceae</taxon>
        <taxon>Pelotomaculum</taxon>
    </lineage>
</organism>
<accession>A5D0M7</accession>
<protein>
    <recommendedName>
        <fullName evidence="6">Helicase ATP-binding domain-containing protein</fullName>
    </recommendedName>
</protein>
<dbReference type="KEGG" id="pth:PTH_2016"/>
<evidence type="ECO:0000256" key="1">
    <source>
        <dbReference type="ARBA" id="ARBA00022741"/>
    </source>
</evidence>
<dbReference type="HOGENOM" id="CLU_096089_0_0_9"/>
<evidence type="ECO:0000256" key="5">
    <source>
        <dbReference type="SAM" id="MobiDB-lite"/>
    </source>
</evidence>
<keyword evidence="3" id="KW-0347">Helicase</keyword>
<feature type="domain" description="Helicase ATP-binding" evidence="6">
    <location>
        <begin position="43"/>
        <end position="201"/>
    </location>
</feature>
<reference evidence="8" key="1">
    <citation type="journal article" date="2008" name="Genome Res.">
        <title>The genome of Pelotomaculum thermopropionicum reveals niche-associated evolution in anaerobic microbiota.</title>
        <authorList>
            <person name="Kosaka T."/>
            <person name="Kato S."/>
            <person name="Shimoyama T."/>
            <person name="Ishii S."/>
            <person name="Abe T."/>
            <person name="Watanabe K."/>
        </authorList>
    </citation>
    <scope>NUCLEOTIDE SEQUENCE [LARGE SCALE GENOMIC DNA]</scope>
    <source>
        <strain evidence="8">DSM 13744 / JCM 10971 / SI</strain>
    </source>
</reference>
<dbReference type="AlphaFoldDB" id="A5D0M7"/>
<keyword evidence="8" id="KW-1185">Reference proteome</keyword>
<dbReference type="PANTHER" id="PTHR12131">
    <property type="entry name" value="ATP-DEPENDENT RNA AND DNA HELICASE"/>
    <property type="match status" value="1"/>
</dbReference>
<dbReference type="SMART" id="SM00487">
    <property type="entry name" value="DEXDc"/>
    <property type="match status" value="1"/>
</dbReference>
<evidence type="ECO:0000313" key="7">
    <source>
        <dbReference type="EMBL" id="BAF60197.1"/>
    </source>
</evidence>
<evidence type="ECO:0000256" key="2">
    <source>
        <dbReference type="ARBA" id="ARBA00022801"/>
    </source>
</evidence>
<dbReference type="InterPro" id="IPR027417">
    <property type="entry name" value="P-loop_NTPase"/>
</dbReference>
<dbReference type="STRING" id="370438.PTH_2016"/>
<dbReference type="GO" id="GO:0005524">
    <property type="term" value="F:ATP binding"/>
    <property type="evidence" value="ECO:0007669"/>
    <property type="project" value="UniProtKB-KW"/>
</dbReference>
<proteinExistence type="predicted"/>
<dbReference type="InterPro" id="IPR011545">
    <property type="entry name" value="DEAD/DEAH_box_helicase_dom"/>
</dbReference>
<feature type="region of interest" description="Disordered" evidence="5">
    <location>
        <begin position="1"/>
        <end position="32"/>
    </location>
</feature>
<dbReference type="PROSITE" id="PS51192">
    <property type="entry name" value="HELICASE_ATP_BIND_1"/>
    <property type="match status" value="1"/>
</dbReference>
<dbReference type="Gene3D" id="3.40.50.300">
    <property type="entry name" value="P-loop containing nucleotide triphosphate hydrolases"/>
    <property type="match status" value="1"/>
</dbReference>
<evidence type="ECO:0000256" key="4">
    <source>
        <dbReference type="ARBA" id="ARBA00022840"/>
    </source>
</evidence>
<dbReference type="GO" id="GO:0016787">
    <property type="term" value="F:hydrolase activity"/>
    <property type="evidence" value="ECO:0007669"/>
    <property type="project" value="UniProtKB-KW"/>
</dbReference>
<name>A5D0M7_PELTS</name>
<evidence type="ECO:0000313" key="8">
    <source>
        <dbReference type="Proteomes" id="UP000006556"/>
    </source>
</evidence>
<keyword evidence="1" id="KW-0547">Nucleotide-binding</keyword>
<keyword evidence="2" id="KW-0378">Hydrolase</keyword>
<dbReference type="InterPro" id="IPR014001">
    <property type="entry name" value="Helicase_ATP-bd"/>
</dbReference>
<sequence>MPDNRTGQTVAGRTRKKKPPRRKETPPPDTGRLILDDFQNKAIEALRKGYSVLVSAPTGNGKTLVAEILAKDLMAAGRGMVYTSPLKALSNQKFRDFKEIFGEESVGLVTGDISINPGAPMLIMTTEIFRNWCLSEPEQLARTSYVVFDEIHYLDDEERGTTWEESILFAPPHMKILGLSATVPNIDEIAGWIGSVRGENVVIIRENKRHVPLEIRWILPDGRIVREREACREIDELNGYLKALRNKKRLIEE</sequence>
<dbReference type="InterPro" id="IPR050699">
    <property type="entry name" value="RNA-DNA_Helicase"/>
</dbReference>
<dbReference type="Proteomes" id="UP000006556">
    <property type="component" value="Chromosome"/>
</dbReference>
<dbReference type="eggNOG" id="COG4581">
    <property type="taxonomic scope" value="Bacteria"/>
</dbReference>
<dbReference type="PANTHER" id="PTHR12131:SF1">
    <property type="entry name" value="ATP-DEPENDENT RNA HELICASE SUPV3L1, MITOCHONDRIAL-RELATED"/>
    <property type="match status" value="1"/>
</dbReference>